<dbReference type="EMBL" id="JANAWD010000029">
    <property type="protein sequence ID" value="KAJ3490397.1"/>
    <property type="molecule type" value="Genomic_DNA"/>
</dbReference>
<proteinExistence type="predicted"/>
<accession>A0AAD5YIE1</accession>
<dbReference type="AlphaFoldDB" id="A0AAD5YIE1"/>
<reference evidence="2" key="1">
    <citation type="submission" date="2022-07" db="EMBL/GenBank/DDBJ databases">
        <title>Genome Sequence of Physisporinus lineatus.</title>
        <authorList>
            <person name="Buettner E."/>
        </authorList>
    </citation>
    <scope>NUCLEOTIDE SEQUENCE</scope>
    <source>
        <strain evidence="2">VT162</strain>
    </source>
</reference>
<evidence type="ECO:0000313" key="3">
    <source>
        <dbReference type="Proteomes" id="UP001212997"/>
    </source>
</evidence>
<evidence type="ECO:0000256" key="1">
    <source>
        <dbReference type="SAM" id="MobiDB-lite"/>
    </source>
</evidence>
<name>A0AAD5YIE1_9APHY</name>
<organism evidence="2 3">
    <name type="scientific">Meripilus lineatus</name>
    <dbReference type="NCBI Taxonomy" id="2056292"/>
    <lineage>
        <taxon>Eukaryota</taxon>
        <taxon>Fungi</taxon>
        <taxon>Dikarya</taxon>
        <taxon>Basidiomycota</taxon>
        <taxon>Agaricomycotina</taxon>
        <taxon>Agaricomycetes</taxon>
        <taxon>Polyporales</taxon>
        <taxon>Meripilaceae</taxon>
        <taxon>Meripilus</taxon>
    </lineage>
</organism>
<protein>
    <submittedName>
        <fullName evidence="2">Uncharacterized protein</fullName>
    </submittedName>
</protein>
<comment type="caution">
    <text evidence="2">The sequence shown here is derived from an EMBL/GenBank/DDBJ whole genome shotgun (WGS) entry which is preliminary data.</text>
</comment>
<dbReference type="Proteomes" id="UP001212997">
    <property type="component" value="Unassembled WGS sequence"/>
</dbReference>
<evidence type="ECO:0000313" key="2">
    <source>
        <dbReference type="EMBL" id="KAJ3490397.1"/>
    </source>
</evidence>
<gene>
    <name evidence="2" type="ORF">NLI96_g1492</name>
</gene>
<keyword evidence="3" id="KW-1185">Reference proteome</keyword>
<feature type="compositionally biased region" description="Basic and acidic residues" evidence="1">
    <location>
        <begin position="62"/>
        <end position="71"/>
    </location>
</feature>
<feature type="region of interest" description="Disordered" evidence="1">
    <location>
        <begin position="51"/>
        <end position="77"/>
    </location>
</feature>
<sequence length="77" mass="8386">MKTDNRCLICSDDRRYASWRVSAGADEAVDLYPSAVADTFGNVGALRGKWRQPFGPNSHSEANVKDGDQRSGELATP</sequence>